<dbReference type="EMBL" id="CCSB01000003">
    <property type="protein sequence ID" value="CDZ78471.1"/>
    <property type="molecule type" value="Genomic_DNA"/>
</dbReference>
<dbReference type="RefSeq" id="WP_044011613.1">
    <property type="nucleotide sequence ID" value="NZ_CCVW01000003.1"/>
</dbReference>
<reference evidence="2 3" key="1">
    <citation type="submission" date="2014-06" db="EMBL/GenBank/DDBJ databases">
        <authorList>
            <person name="Urmite Genomes Urmite Genomes"/>
        </authorList>
    </citation>
    <scope>NUCLEOTIDE SEQUENCE [LARGE SCALE GENOMIC DNA]</scope>
</reference>
<dbReference type="OrthoDB" id="4868247at2"/>
<evidence type="ECO:0000313" key="3">
    <source>
        <dbReference type="Proteomes" id="UP000044071"/>
    </source>
</evidence>
<dbReference type="AlphaFoldDB" id="A0A078L028"/>
<protein>
    <submittedName>
        <fullName evidence="2">Uncharacterized protein</fullName>
    </submittedName>
</protein>
<keyword evidence="1" id="KW-0472">Membrane</keyword>
<feature type="transmembrane region" description="Helical" evidence="1">
    <location>
        <begin position="6"/>
        <end position="23"/>
    </location>
</feature>
<accession>A0A078L028</accession>
<proteinExistence type="predicted"/>
<sequence length="145" mass="16671">MRKNTFLAFAILIPIVVIIIYGLQNQYDYRHRQSIVLPISWKMDEKGEIFGYDLDFGFNPCSELANTNFQTLAVCLKPERRVYFMSQLPSSCTLFIKGFCAWNYFYARYSQNPSVDLSLAKTTKSKVEAVVKVSNGGFAEIIQLR</sequence>
<evidence type="ECO:0000256" key="1">
    <source>
        <dbReference type="SAM" id="Phobius"/>
    </source>
</evidence>
<name>A0A078L028_9GAMM</name>
<gene>
    <name evidence="2" type="ORF">BN59_02781</name>
</gene>
<keyword evidence="3" id="KW-1185">Reference proteome</keyword>
<dbReference type="Proteomes" id="UP000044071">
    <property type="component" value="Unassembled WGS sequence"/>
</dbReference>
<organism evidence="2 3">
    <name type="scientific">Legionella massiliensis</name>
    <dbReference type="NCBI Taxonomy" id="1034943"/>
    <lineage>
        <taxon>Bacteria</taxon>
        <taxon>Pseudomonadati</taxon>
        <taxon>Pseudomonadota</taxon>
        <taxon>Gammaproteobacteria</taxon>
        <taxon>Legionellales</taxon>
        <taxon>Legionellaceae</taxon>
        <taxon>Legionella</taxon>
    </lineage>
</organism>
<evidence type="ECO:0000313" key="2">
    <source>
        <dbReference type="EMBL" id="CDZ78471.1"/>
    </source>
</evidence>
<keyword evidence="1" id="KW-0812">Transmembrane</keyword>
<keyword evidence="1" id="KW-1133">Transmembrane helix</keyword>